<evidence type="ECO:0000313" key="4">
    <source>
        <dbReference type="Proteomes" id="UP001501758"/>
    </source>
</evidence>
<accession>A0ABN1IS29</accession>
<dbReference type="PANTHER" id="PTHR43668">
    <property type="entry name" value="ALLANTOINASE"/>
    <property type="match status" value="1"/>
</dbReference>
<dbReference type="SUPFAM" id="SSF51338">
    <property type="entry name" value="Composite domain of metallo-dependent hydrolases"/>
    <property type="match status" value="1"/>
</dbReference>
<evidence type="ECO:0000256" key="1">
    <source>
        <dbReference type="ARBA" id="ARBA00022975"/>
    </source>
</evidence>
<gene>
    <name evidence="3" type="ORF">GCM10009430_19750</name>
</gene>
<dbReference type="Gene3D" id="3.20.20.140">
    <property type="entry name" value="Metal-dependent hydrolases"/>
    <property type="match status" value="1"/>
</dbReference>
<protein>
    <submittedName>
        <fullName evidence="3">Dihydroorotase</fullName>
    </submittedName>
</protein>
<sequence>MNFLLKAATVIDPSSPFHHQTVDILIENGIIKDIDALLEVSENVEEIKLHNLHVSKGWFDSSVSYGEPGYEERETIENGLFVAAKSGFTGIALNPNTLPITDTSASVGFLKGKSSQNAVSLYPIGALTVKSEGVDLAELYDMQQAGAIAFGDYKKAIQNPNLLKIALLYAQNFDGLVLSYPQDNNIAGKGMVHEEEQSTLLGLKGIPALAEELQISRDLFLLEYTGGKLHIPTISTAKSVQLIREAKAKGLQVTCSVSAHHLYLTDQELSSFDTNYKVLPPLRTQKDIEALLEGIKDGTIDMVTSDHQPIDIEHKKVEFDNAKYGTIGLESTFGILNSILSLEQTINVLTSGRDVFKVENLSIDKGNKANLSLFNPKGTTTFSLDHVLSTSKNSAFLGKEITGNVYGVISNGKGII</sequence>
<proteinExistence type="predicted"/>
<dbReference type="CDD" id="cd01317">
    <property type="entry name" value="DHOase_IIa"/>
    <property type="match status" value="1"/>
</dbReference>
<dbReference type="Proteomes" id="UP001501758">
    <property type="component" value="Unassembled WGS sequence"/>
</dbReference>
<dbReference type="Gene3D" id="2.30.40.10">
    <property type="entry name" value="Urease, subunit C, domain 1"/>
    <property type="match status" value="1"/>
</dbReference>
<dbReference type="InterPro" id="IPR004722">
    <property type="entry name" value="DHOase"/>
</dbReference>
<keyword evidence="1" id="KW-0665">Pyrimidine biosynthesis</keyword>
<keyword evidence="4" id="KW-1185">Reference proteome</keyword>
<dbReference type="InterPro" id="IPR050138">
    <property type="entry name" value="DHOase/Allantoinase_Hydrolase"/>
</dbReference>
<dbReference type="InterPro" id="IPR011059">
    <property type="entry name" value="Metal-dep_hydrolase_composite"/>
</dbReference>
<evidence type="ECO:0000313" key="3">
    <source>
        <dbReference type="EMBL" id="GAA0720017.1"/>
    </source>
</evidence>
<name>A0ABN1IS29_9FLAO</name>
<dbReference type="InterPro" id="IPR032466">
    <property type="entry name" value="Metal_Hydrolase"/>
</dbReference>
<dbReference type="EMBL" id="BAAAGE010000002">
    <property type="protein sequence ID" value="GAA0720017.1"/>
    <property type="molecule type" value="Genomic_DNA"/>
</dbReference>
<dbReference type="Pfam" id="PF12890">
    <property type="entry name" value="DHOase"/>
    <property type="match status" value="1"/>
</dbReference>
<feature type="domain" description="Dihydroorotase catalytic" evidence="2">
    <location>
        <begin position="59"/>
        <end position="237"/>
    </location>
</feature>
<dbReference type="PANTHER" id="PTHR43668:SF2">
    <property type="entry name" value="ALLANTOINASE"/>
    <property type="match status" value="1"/>
</dbReference>
<organism evidence="3 4">
    <name type="scientific">Aquimarina litoralis</name>
    <dbReference type="NCBI Taxonomy" id="584605"/>
    <lineage>
        <taxon>Bacteria</taxon>
        <taxon>Pseudomonadati</taxon>
        <taxon>Bacteroidota</taxon>
        <taxon>Flavobacteriia</taxon>
        <taxon>Flavobacteriales</taxon>
        <taxon>Flavobacteriaceae</taxon>
        <taxon>Aquimarina</taxon>
    </lineage>
</organism>
<comment type="caution">
    <text evidence="3">The sequence shown here is derived from an EMBL/GenBank/DDBJ whole genome shotgun (WGS) entry which is preliminary data.</text>
</comment>
<dbReference type="InterPro" id="IPR024403">
    <property type="entry name" value="DHOase_cat"/>
</dbReference>
<evidence type="ECO:0000259" key="2">
    <source>
        <dbReference type="Pfam" id="PF12890"/>
    </source>
</evidence>
<reference evidence="3 4" key="1">
    <citation type="journal article" date="2019" name="Int. J. Syst. Evol. Microbiol.">
        <title>The Global Catalogue of Microorganisms (GCM) 10K type strain sequencing project: providing services to taxonomists for standard genome sequencing and annotation.</title>
        <authorList>
            <consortium name="The Broad Institute Genomics Platform"/>
            <consortium name="The Broad Institute Genome Sequencing Center for Infectious Disease"/>
            <person name="Wu L."/>
            <person name="Ma J."/>
        </authorList>
    </citation>
    <scope>NUCLEOTIDE SEQUENCE [LARGE SCALE GENOMIC DNA]</scope>
    <source>
        <strain evidence="3 4">JCM 15974</strain>
    </source>
</reference>
<dbReference type="RefSeq" id="WP_343912161.1">
    <property type="nucleotide sequence ID" value="NZ_BAAAGE010000002.1"/>
</dbReference>
<dbReference type="SUPFAM" id="SSF51556">
    <property type="entry name" value="Metallo-dependent hydrolases"/>
    <property type="match status" value="1"/>
</dbReference>